<dbReference type="Proteomes" id="UP000217768">
    <property type="component" value="Unassembled WGS sequence"/>
</dbReference>
<protein>
    <submittedName>
        <fullName evidence="2">Uncharacterized protein</fullName>
    </submittedName>
</protein>
<gene>
    <name evidence="2" type="ORF">CKJ66_26785</name>
</gene>
<feature type="compositionally biased region" description="Basic and acidic residues" evidence="1">
    <location>
        <begin position="104"/>
        <end position="117"/>
    </location>
</feature>
<evidence type="ECO:0000313" key="3">
    <source>
        <dbReference type="Proteomes" id="UP000217768"/>
    </source>
</evidence>
<feature type="region of interest" description="Disordered" evidence="1">
    <location>
        <begin position="87"/>
        <end position="123"/>
    </location>
</feature>
<name>A0A2A2ZBP1_MYCAV</name>
<dbReference type="RefSeq" id="WP_095795217.1">
    <property type="nucleotide sequence ID" value="NZ_NSFD01000055.1"/>
</dbReference>
<proteinExistence type="predicted"/>
<evidence type="ECO:0000256" key="1">
    <source>
        <dbReference type="SAM" id="MobiDB-lite"/>
    </source>
</evidence>
<evidence type="ECO:0000313" key="2">
    <source>
        <dbReference type="EMBL" id="PBA23828.1"/>
    </source>
</evidence>
<organism evidence="2 3">
    <name type="scientific">Mycobacterium avium</name>
    <dbReference type="NCBI Taxonomy" id="1764"/>
    <lineage>
        <taxon>Bacteria</taxon>
        <taxon>Bacillati</taxon>
        <taxon>Actinomycetota</taxon>
        <taxon>Actinomycetes</taxon>
        <taxon>Mycobacteriales</taxon>
        <taxon>Mycobacteriaceae</taxon>
        <taxon>Mycobacterium</taxon>
        <taxon>Mycobacterium avium complex (MAC)</taxon>
    </lineage>
</organism>
<comment type="caution">
    <text evidence="2">The sequence shown here is derived from an EMBL/GenBank/DDBJ whole genome shotgun (WGS) entry which is preliminary data.</text>
</comment>
<sequence>MADESIRLPAGVWLDSMRIDCTNDDGPEPELLAEWSCVDGWVEISVPVDLGALGETVTVRFPGWLIPGITQPRSVVDVGYELIARQATSGVSRRPDSPTPATEARIHARDRTTEPKHKPGKAV</sequence>
<dbReference type="EMBL" id="NSFD01000055">
    <property type="protein sequence ID" value="PBA23828.1"/>
    <property type="molecule type" value="Genomic_DNA"/>
</dbReference>
<reference evidence="2 3" key="1">
    <citation type="submission" date="2017-08" db="EMBL/GenBank/DDBJ databases">
        <title>Phylogenetic analysis of Mycobacterium avium complex whole genomes.</title>
        <authorList>
            <person name="Caverly L.J."/>
            <person name="Spilker T."/>
            <person name="Lipuma J."/>
        </authorList>
    </citation>
    <scope>NUCLEOTIDE SEQUENCE [LARGE SCALE GENOMIC DNA]</scope>
    <source>
        <strain evidence="2 3">FLAC0165</strain>
    </source>
</reference>
<accession>A0A2A2ZBP1</accession>
<dbReference type="AlphaFoldDB" id="A0A2A2ZBP1"/>